<evidence type="ECO:0000256" key="1">
    <source>
        <dbReference type="SAM" id="MobiDB-lite"/>
    </source>
</evidence>
<dbReference type="RefSeq" id="WP_194709017.1">
    <property type="nucleotide sequence ID" value="NZ_JADKPN010000019.1"/>
</dbReference>
<dbReference type="AlphaFoldDB" id="A0A930VL09"/>
<reference evidence="2" key="1">
    <citation type="submission" date="2020-11" db="EMBL/GenBank/DDBJ databases">
        <title>Nocardioides sp. nov., isolated from Soil of Cynanchum wilfordii Hemsley rhizosphere.</title>
        <authorList>
            <person name="Lee J.-S."/>
            <person name="Suh M.K."/>
            <person name="Kim J.-S."/>
        </authorList>
    </citation>
    <scope>NUCLEOTIDE SEQUENCE</scope>
    <source>
        <strain evidence="2">KCTC 19275</strain>
    </source>
</reference>
<evidence type="ECO:0000313" key="2">
    <source>
        <dbReference type="EMBL" id="MBF4765835.1"/>
    </source>
</evidence>
<dbReference type="EMBL" id="JADKPN010000019">
    <property type="protein sequence ID" value="MBF4765835.1"/>
    <property type="molecule type" value="Genomic_DNA"/>
</dbReference>
<name>A0A930VL09_9ACTN</name>
<keyword evidence="3" id="KW-1185">Reference proteome</keyword>
<gene>
    <name evidence="2" type="ORF">ISU07_22100</name>
</gene>
<protein>
    <submittedName>
        <fullName evidence="2">Uncharacterized protein</fullName>
    </submittedName>
</protein>
<accession>A0A930VL09</accession>
<comment type="caution">
    <text evidence="2">The sequence shown here is derived from an EMBL/GenBank/DDBJ whole genome shotgun (WGS) entry which is preliminary data.</text>
</comment>
<dbReference type="Proteomes" id="UP000640489">
    <property type="component" value="Unassembled WGS sequence"/>
</dbReference>
<sequence length="369" mass="38244">MAMRHGLPGLCLALVLVTPGCGGGGSDQTDGATTPSGTPASASPASDAVLPEGTYRTDPLRAQDLVDAATAAGYPAAKAEQMAGHYTGTVVFELVVTAGTLVQDEIVDDGSPQEGFRAAYELTGANTFVATDQCGETTFDFALDDTLLTLDLVDFVAGGCDIPDDDIIAGTMVFESAPFALQDAETPGGGSPGAGSSVQVVDTFVAPFEIRLADWLDPGSAETAEHFATWQSADEQRALRVLSPVSVYRPGSRTESSPPADFTTYVLSLAGSGATMTDRVDTEVDGHPAVEVTVGLSPGAESLEGALGCPEPGLDAGECFGPQDELVLRMVVLDVAGRPVMIWERDYADQAGSLDHTSFDDMVASLHFR</sequence>
<evidence type="ECO:0000313" key="3">
    <source>
        <dbReference type="Proteomes" id="UP000640489"/>
    </source>
</evidence>
<feature type="region of interest" description="Disordered" evidence="1">
    <location>
        <begin position="24"/>
        <end position="52"/>
    </location>
</feature>
<proteinExistence type="predicted"/>
<organism evidence="2 3">
    <name type="scientific">Nocardioides islandensis</name>
    <dbReference type="NCBI Taxonomy" id="433663"/>
    <lineage>
        <taxon>Bacteria</taxon>
        <taxon>Bacillati</taxon>
        <taxon>Actinomycetota</taxon>
        <taxon>Actinomycetes</taxon>
        <taxon>Propionibacteriales</taxon>
        <taxon>Nocardioidaceae</taxon>
        <taxon>Nocardioides</taxon>
    </lineage>
</organism>
<feature type="compositionally biased region" description="Low complexity" evidence="1">
    <location>
        <begin position="27"/>
        <end position="46"/>
    </location>
</feature>